<dbReference type="InterPro" id="IPR005490">
    <property type="entry name" value="LD_TPept_cat_dom"/>
</dbReference>
<dbReference type="EMBL" id="JAHOPB010000002">
    <property type="protein sequence ID" value="MBU8876310.1"/>
    <property type="molecule type" value="Genomic_DNA"/>
</dbReference>
<comment type="pathway">
    <text evidence="1">Cell wall biogenesis; peptidoglycan biosynthesis.</text>
</comment>
<feature type="domain" description="L,D-TPase catalytic" evidence="2">
    <location>
        <begin position="274"/>
        <end position="455"/>
    </location>
</feature>
<dbReference type="RefSeq" id="WP_216965002.1">
    <property type="nucleotide sequence ID" value="NZ_JAHOPB010000002.1"/>
</dbReference>
<dbReference type="PROSITE" id="PS52029">
    <property type="entry name" value="LD_TPASE"/>
    <property type="match status" value="1"/>
</dbReference>
<comment type="caution">
    <text evidence="3">The sequence shown here is derived from an EMBL/GenBank/DDBJ whole genome shotgun (WGS) entry which is preliminary data.</text>
</comment>
<evidence type="ECO:0000259" key="2">
    <source>
        <dbReference type="PROSITE" id="PS52029"/>
    </source>
</evidence>
<dbReference type="PANTHER" id="PTHR41533:SF2">
    <property type="entry name" value="BLR7131 PROTEIN"/>
    <property type="match status" value="1"/>
</dbReference>
<dbReference type="CDD" id="cd16913">
    <property type="entry name" value="YkuD_like"/>
    <property type="match status" value="1"/>
</dbReference>
<feature type="active site" description="Proton donor/acceptor" evidence="1">
    <location>
        <position position="408"/>
    </location>
</feature>
<accession>A0ABS6IPL9</accession>
<dbReference type="PANTHER" id="PTHR41533">
    <property type="entry name" value="L,D-TRANSPEPTIDASE HI_1667-RELATED"/>
    <property type="match status" value="1"/>
</dbReference>
<gene>
    <name evidence="3" type="ORF">KQ910_21225</name>
</gene>
<dbReference type="Pfam" id="PF03734">
    <property type="entry name" value="YkuD"/>
    <property type="match status" value="1"/>
</dbReference>
<reference evidence="3 4" key="1">
    <citation type="submission" date="2021-06" db="EMBL/GenBank/DDBJ databases">
        <authorList>
            <person name="Lee D.H."/>
        </authorList>
    </citation>
    <scope>NUCLEOTIDE SEQUENCE [LARGE SCALE GENOMIC DNA]</scope>
    <source>
        <strain evidence="3 4">MMS21-HV4-11</strain>
    </source>
</reference>
<sequence length="507" mass="55693">MDESAGSGYTSGVIRFNFFAAFLAFALSFSGVSSSYASGVLWTGSGAATARAEALLKALRAAGDHGLDPKWYGIGDVEKALVPGTDPAATEALLSAAFVAYASDVSTGRVRANRVDKEIDIIQRTADKAALLQAAADAPDFAMYLASLPPKGDYPALQKALATWREKRGKVPYTPMVDGTALKPNMVDSRVPILRKRLAELDFTVPPAGAVADLYDEPLVAVVKAYQEMKGLTVDGVIGAKTVRSLNTTIDERIDQIVANLERRRWLPEDLGSRFVFVNTGDYSMRFVNEGKVAFQSQVIVGTPKDPTPEIQSTMRGFQTNPYWTVPPSIAGEEYLPILRRDPNALSGNGFKIFASWSNDDEIDPNTIDWSSIHPKAFPYRIRQDSGASNALGYIFFPFNNKYGIYMHDTASRWLFTEGSRNFSHGCIRLQNPLDFVDKVFSGKNGFSKERVQQVIAAGQQAHYTFPEPITLYVTYRTVSANADGVPTFRDDVYGRDRRVVRAMAKP</sequence>
<dbReference type="Proteomes" id="UP000727907">
    <property type="component" value="Unassembled WGS sequence"/>
</dbReference>
<keyword evidence="4" id="KW-1185">Reference proteome</keyword>
<keyword evidence="1" id="KW-0133">Cell shape</keyword>
<protein>
    <submittedName>
        <fullName evidence="3">L,D-transpeptidase family protein</fullName>
    </submittedName>
</protein>
<name>A0ABS6IPL9_9HYPH</name>
<proteinExistence type="predicted"/>
<dbReference type="Pfam" id="PF20142">
    <property type="entry name" value="Scaffold"/>
    <property type="match status" value="1"/>
</dbReference>
<keyword evidence="1" id="KW-0573">Peptidoglycan synthesis</keyword>
<dbReference type="Pfam" id="PF01471">
    <property type="entry name" value="PG_binding_1"/>
    <property type="match status" value="1"/>
</dbReference>
<dbReference type="InterPro" id="IPR002477">
    <property type="entry name" value="Peptidoglycan-bd-like"/>
</dbReference>
<feature type="active site" description="Nucleophile" evidence="1">
    <location>
        <position position="427"/>
    </location>
</feature>
<evidence type="ECO:0000313" key="3">
    <source>
        <dbReference type="EMBL" id="MBU8876310.1"/>
    </source>
</evidence>
<dbReference type="InterPro" id="IPR052905">
    <property type="entry name" value="LD-transpeptidase_YkuD-like"/>
</dbReference>
<organism evidence="3 4">
    <name type="scientific">Reyranella humidisoli</name>
    <dbReference type="NCBI Taxonomy" id="2849149"/>
    <lineage>
        <taxon>Bacteria</taxon>
        <taxon>Pseudomonadati</taxon>
        <taxon>Pseudomonadota</taxon>
        <taxon>Alphaproteobacteria</taxon>
        <taxon>Hyphomicrobiales</taxon>
        <taxon>Reyranellaceae</taxon>
        <taxon>Reyranella</taxon>
    </lineage>
</organism>
<evidence type="ECO:0000256" key="1">
    <source>
        <dbReference type="PROSITE-ProRule" id="PRU01373"/>
    </source>
</evidence>
<keyword evidence="1" id="KW-0961">Cell wall biogenesis/degradation</keyword>
<dbReference type="InterPro" id="IPR045380">
    <property type="entry name" value="LD_TPept_scaffold_dom"/>
</dbReference>
<evidence type="ECO:0000313" key="4">
    <source>
        <dbReference type="Proteomes" id="UP000727907"/>
    </source>
</evidence>